<organism evidence="4 5">
    <name type="scientific">Actinomycetospora termitidis</name>
    <dbReference type="NCBI Taxonomy" id="3053470"/>
    <lineage>
        <taxon>Bacteria</taxon>
        <taxon>Bacillati</taxon>
        <taxon>Actinomycetota</taxon>
        <taxon>Actinomycetes</taxon>
        <taxon>Pseudonocardiales</taxon>
        <taxon>Pseudonocardiaceae</taxon>
        <taxon>Actinomycetospora</taxon>
    </lineage>
</organism>
<proteinExistence type="predicted"/>
<dbReference type="Proteomes" id="UP001231924">
    <property type="component" value="Unassembled WGS sequence"/>
</dbReference>
<accession>A0ABT7M6D4</accession>
<protein>
    <submittedName>
        <fullName evidence="4">Coenzyme F420 hydrogenase/dehydrogenase, beta subunit C-terminal domain</fullName>
    </submittedName>
</protein>
<feature type="region of interest" description="Disordered" evidence="1">
    <location>
        <begin position="1"/>
        <end position="29"/>
    </location>
</feature>
<feature type="domain" description="Coenzyme F420 hydrogenase/dehydrogenase beta subunit C-terminal" evidence="3">
    <location>
        <begin position="196"/>
        <end position="363"/>
    </location>
</feature>
<reference evidence="4 5" key="1">
    <citation type="submission" date="2023-06" db="EMBL/GenBank/DDBJ databases">
        <title>Actinomycetospora Odt1-22.</title>
        <authorList>
            <person name="Supong K."/>
        </authorList>
    </citation>
    <scope>NUCLEOTIDE SEQUENCE [LARGE SCALE GENOMIC DNA]</scope>
    <source>
        <strain evidence="4 5">Odt1-22</strain>
    </source>
</reference>
<evidence type="ECO:0000256" key="1">
    <source>
        <dbReference type="SAM" id="MobiDB-lite"/>
    </source>
</evidence>
<dbReference type="PANTHER" id="PTHR31332">
    <property type="entry name" value="7-HYDROXYMETHYL CHLOROPHYLL A REDUCTASE, CHLOROPLASTIC"/>
    <property type="match status" value="1"/>
</dbReference>
<gene>
    <name evidence="4" type="ORF">QRT03_09715</name>
</gene>
<evidence type="ECO:0000259" key="2">
    <source>
        <dbReference type="Pfam" id="PF04422"/>
    </source>
</evidence>
<feature type="compositionally biased region" description="Basic and acidic residues" evidence="1">
    <location>
        <begin position="1"/>
        <end position="18"/>
    </location>
</feature>
<evidence type="ECO:0000313" key="5">
    <source>
        <dbReference type="Proteomes" id="UP001231924"/>
    </source>
</evidence>
<dbReference type="InterPro" id="IPR045220">
    <property type="entry name" value="FRHB/FDHB/HCAR-like"/>
</dbReference>
<sequence length="436" mass="47338">MPKHADQVRGLADPEPRARSATRLPTAPRDVTDVVRSGLCSGCGLCASLAGPEKIRMGLNMKGNMRPLVLDPVDEDVNRTILASCPGATVTGPGAPGGVATHPVWGPIREMHRSWSAEEQVRHHAAAGGTLTGLGRYLLDSGSVSAVLHVRASEETPWLTEAQVSRCATEVYSGAQSRYGPAAPLVHVRALLDAGERFAVIAKPCDISALRALARVDPRVEEQIPYMLTLFCGGVLNAHIPRAMIRHHGVKESEVTTFRFRGDGWPGPHRVETSDGRTFDVPYGSAYTGRPWGYDMQFRCKICPDAVGEVADISAPDGWLLADGRPLYDEAPGRNVAVVRTERGRELLAAAVAAGYIELAPVSMAELEAMHGNHPARKVGAPATFLALRVSRQPRPSIRGYRTWRSVRRAGVRTSWQQFRGTLRRVLRGDNREPVI</sequence>
<evidence type="ECO:0000313" key="4">
    <source>
        <dbReference type="EMBL" id="MDL5156233.1"/>
    </source>
</evidence>
<dbReference type="EMBL" id="JASVWF010000002">
    <property type="protein sequence ID" value="MDL5156233.1"/>
    <property type="molecule type" value="Genomic_DNA"/>
</dbReference>
<name>A0ABT7M6D4_9PSEU</name>
<dbReference type="RefSeq" id="WP_286052490.1">
    <property type="nucleotide sequence ID" value="NZ_JASVWF010000002.1"/>
</dbReference>
<feature type="domain" description="Coenzyme F420 hydrogenase/dehydrogenase beta subunit N-terminal" evidence="2">
    <location>
        <begin position="111"/>
        <end position="186"/>
    </location>
</feature>
<dbReference type="InterPro" id="IPR007516">
    <property type="entry name" value="Co_F420_Hydgase/DH_bsu_N"/>
</dbReference>
<evidence type="ECO:0000259" key="3">
    <source>
        <dbReference type="Pfam" id="PF04432"/>
    </source>
</evidence>
<keyword evidence="5" id="KW-1185">Reference proteome</keyword>
<dbReference type="Pfam" id="PF04432">
    <property type="entry name" value="FrhB_FdhB_C"/>
    <property type="match status" value="1"/>
</dbReference>
<dbReference type="Pfam" id="PF04422">
    <property type="entry name" value="FrhB_FdhB_N"/>
    <property type="match status" value="1"/>
</dbReference>
<dbReference type="PANTHER" id="PTHR31332:SF0">
    <property type="entry name" value="7-HYDROXYMETHYL CHLOROPHYLL A REDUCTASE, CHLOROPLASTIC"/>
    <property type="match status" value="1"/>
</dbReference>
<comment type="caution">
    <text evidence="4">The sequence shown here is derived from an EMBL/GenBank/DDBJ whole genome shotgun (WGS) entry which is preliminary data.</text>
</comment>
<dbReference type="InterPro" id="IPR007525">
    <property type="entry name" value="FrhB_FdhB_C"/>
</dbReference>